<keyword evidence="2" id="KW-1185">Reference proteome</keyword>
<evidence type="ECO:0000313" key="1">
    <source>
        <dbReference type="EMBL" id="MFD0625770.1"/>
    </source>
</evidence>
<dbReference type="Proteomes" id="UP001596915">
    <property type="component" value="Unassembled WGS sequence"/>
</dbReference>
<protein>
    <submittedName>
        <fullName evidence="1">Uncharacterized protein</fullName>
    </submittedName>
</protein>
<proteinExistence type="predicted"/>
<reference evidence="2" key="1">
    <citation type="journal article" date="2019" name="Int. J. Syst. Evol. Microbiol.">
        <title>The Global Catalogue of Microorganisms (GCM) 10K type strain sequencing project: providing services to taxonomists for standard genome sequencing and annotation.</title>
        <authorList>
            <consortium name="The Broad Institute Genomics Platform"/>
            <consortium name="The Broad Institute Genome Sequencing Center for Infectious Disease"/>
            <person name="Wu L."/>
            <person name="Ma J."/>
        </authorList>
    </citation>
    <scope>NUCLEOTIDE SEQUENCE [LARGE SCALE GENOMIC DNA]</scope>
    <source>
        <strain evidence="2">JCM 12607</strain>
    </source>
</reference>
<name>A0ABW2X0P9_9ACTN</name>
<comment type="caution">
    <text evidence="1">The sequence shown here is derived from an EMBL/GenBank/DDBJ whole genome shotgun (WGS) entry which is preliminary data.</text>
</comment>
<sequence>MATAGSGQQATGDGIGDAERARAELSDAFNAAGVKLPSLSLDAVSCAGTAPRVLIDLGRCNVATAHTLAAALRLRGAGPRQEAAR</sequence>
<accession>A0ABW2X0P9</accession>
<dbReference type="EMBL" id="JBHTGL010000008">
    <property type="protein sequence ID" value="MFD0625770.1"/>
    <property type="molecule type" value="Genomic_DNA"/>
</dbReference>
<gene>
    <name evidence="1" type="ORF">ACFQ2K_26550</name>
</gene>
<evidence type="ECO:0000313" key="2">
    <source>
        <dbReference type="Proteomes" id="UP001596915"/>
    </source>
</evidence>
<organism evidence="1 2">
    <name type="scientific">Streptomyces sanglieri</name>
    <dbReference type="NCBI Taxonomy" id="193460"/>
    <lineage>
        <taxon>Bacteria</taxon>
        <taxon>Bacillati</taxon>
        <taxon>Actinomycetota</taxon>
        <taxon>Actinomycetes</taxon>
        <taxon>Kitasatosporales</taxon>
        <taxon>Streptomycetaceae</taxon>
        <taxon>Streptomyces</taxon>
    </lineage>
</organism>